<evidence type="ECO:0000259" key="7">
    <source>
        <dbReference type="Pfam" id="PF04542"/>
    </source>
</evidence>
<dbReference type="InterPro" id="IPR013249">
    <property type="entry name" value="RNA_pol_sigma70_r4_t2"/>
</dbReference>
<dbReference type="InterPro" id="IPR000838">
    <property type="entry name" value="RNA_pol_sigma70_ECF_CS"/>
</dbReference>
<organism evidence="9 10">
    <name type="scientific">Brevundimonas variabilis</name>
    <dbReference type="NCBI Taxonomy" id="74312"/>
    <lineage>
        <taxon>Bacteria</taxon>
        <taxon>Pseudomonadati</taxon>
        <taxon>Pseudomonadota</taxon>
        <taxon>Alphaproteobacteria</taxon>
        <taxon>Caulobacterales</taxon>
        <taxon>Caulobacteraceae</taxon>
        <taxon>Brevundimonas</taxon>
    </lineage>
</organism>
<dbReference type="PANTHER" id="PTHR43133:SF8">
    <property type="entry name" value="RNA POLYMERASE SIGMA FACTOR HI_1459-RELATED"/>
    <property type="match status" value="1"/>
</dbReference>
<evidence type="ECO:0000256" key="4">
    <source>
        <dbReference type="ARBA" id="ARBA00023125"/>
    </source>
</evidence>
<evidence type="ECO:0000313" key="10">
    <source>
        <dbReference type="Proteomes" id="UP000545037"/>
    </source>
</evidence>
<dbReference type="GO" id="GO:0016987">
    <property type="term" value="F:sigma factor activity"/>
    <property type="evidence" value="ECO:0007669"/>
    <property type="project" value="UniProtKB-KW"/>
</dbReference>
<evidence type="ECO:0000256" key="3">
    <source>
        <dbReference type="ARBA" id="ARBA00023082"/>
    </source>
</evidence>
<evidence type="ECO:0000256" key="1">
    <source>
        <dbReference type="ARBA" id="ARBA00010641"/>
    </source>
</evidence>
<comment type="similarity">
    <text evidence="1 6">Belongs to the sigma-70 factor family. ECF subfamily.</text>
</comment>
<dbReference type="InterPro" id="IPR013325">
    <property type="entry name" value="RNA_pol_sigma_r2"/>
</dbReference>
<evidence type="ECO:0000256" key="5">
    <source>
        <dbReference type="ARBA" id="ARBA00023163"/>
    </source>
</evidence>
<dbReference type="InterPro" id="IPR014284">
    <property type="entry name" value="RNA_pol_sigma-70_dom"/>
</dbReference>
<accession>A0A7W9CI03</accession>
<dbReference type="InterPro" id="IPR039425">
    <property type="entry name" value="RNA_pol_sigma-70-like"/>
</dbReference>
<feature type="domain" description="RNA polymerase sigma factor 70 region 4 type 2" evidence="8">
    <location>
        <begin position="116"/>
        <end position="168"/>
    </location>
</feature>
<keyword evidence="10" id="KW-1185">Reference proteome</keyword>
<dbReference type="GO" id="GO:0003677">
    <property type="term" value="F:DNA binding"/>
    <property type="evidence" value="ECO:0007669"/>
    <property type="project" value="UniProtKB-KW"/>
</dbReference>
<dbReference type="SUPFAM" id="SSF88659">
    <property type="entry name" value="Sigma3 and sigma4 domains of RNA polymerase sigma factors"/>
    <property type="match status" value="1"/>
</dbReference>
<reference evidence="9 10" key="1">
    <citation type="submission" date="2020-08" db="EMBL/GenBank/DDBJ databases">
        <title>Genomic Encyclopedia of Type Strains, Phase IV (KMG-IV): sequencing the most valuable type-strain genomes for metagenomic binning, comparative biology and taxonomic classification.</title>
        <authorList>
            <person name="Goeker M."/>
        </authorList>
    </citation>
    <scope>NUCLEOTIDE SEQUENCE [LARGE SCALE GENOMIC DNA]</scope>
    <source>
        <strain evidence="9 10">DSM 4737</strain>
    </source>
</reference>
<dbReference type="PROSITE" id="PS01063">
    <property type="entry name" value="SIGMA70_ECF"/>
    <property type="match status" value="1"/>
</dbReference>
<dbReference type="InterPro" id="IPR013324">
    <property type="entry name" value="RNA_pol_sigma_r3/r4-like"/>
</dbReference>
<dbReference type="Proteomes" id="UP000545037">
    <property type="component" value="Unassembled WGS sequence"/>
</dbReference>
<dbReference type="InterPro" id="IPR036388">
    <property type="entry name" value="WH-like_DNA-bd_sf"/>
</dbReference>
<dbReference type="NCBIfam" id="TIGR02937">
    <property type="entry name" value="sigma70-ECF"/>
    <property type="match status" value="1"/>
</dbReference>
<dbReference type="CDD" id="cd06171">
    <property type="entry name" value="Sigma70_r4"/>
    <property type="match status" value="1"/>
</dbReference>
<dbReference type="RefSeq" id="WP_343060314.1">
    <property type="nucleotide sequence ID" value="NZ_JACHOR010000002.1"/>
</dbReference>
<evidence type="ECO:0000256" key="2">
    <source>
        <dbReference type="ARBA" id="ARBA00023015"/>
    </source>
</evidence>
<name>A0A7W9CI03_9CAUL</name>
<dbReference type="Pfam" id="PF04542">
    <property type="entry name" value="Sigma70_r2"/>
    <property type="match status" value="1"/>
</dbReference>
<dbReference type="AlphaFoldDB" id="A0A7W9CI03"/>
<dbReference type="SUPFAM" id="SSF88946">
    <property type="entry name" value="Sigma2 domain of RNA polymerase sigma factors"/>
    <property type="match status" value="1"/>
</dbReference>
<protein>
    <recommendedName>
        <fullName evidence="6">RNA polymerase sigma factor</fullName>
    </recommendedName>
</protein>
<sequence length="178" mass="19163">MVVPTDAELVRAARAGSDAAFGRLVERHQSVVRGFLRRTLGGEWTEADDVAQETFLAGWQSLRSLKDPAGVRSWFLGIAWRRAQDRLRSGRRAAERDRSWLETIVLPEGVSHEDRMALASALGALPPDQRACVALCLADGLSHSEAAVALNLSLGTVKSHVARGRTRLLAALGGSSVA</sequence>
<dbReference type="PANTHER" id="PTHR43133">
    <property type="entry name" value="RNA POLYMERASE ECF-TYPE SIGMA FACTO"/>
    <property type="match status" value="1"/>
</dbReference>
<evidence type="ECO:0000259" key="8">
    <source>
        <dbReference type="Pfam" id="PF08281"/>
    </source>
</evidence>
<feature type="domain" description="RNA polymerase sigma-70 region 2" evidence="7">
    <location>
        <begin position="24"/>
        <end position="92"/>
    </location>
</feature>
<evidence type="ECO:0000313" key="9">
    <source>
        <dbReference type="EMBL" id="MBB5745988.1"/>
    </source>
</evidence>
<dbReference type="InterPro" id="IPR007627">
    <property type="entry name" value="RNA_pol_sigma70_r2"/>
</dbReference>
<keyword evidence="2 6" id="KW-0805">Transcription regulation</keyword>
<gene>
    <name evidence="9" type="ORF">GGR13_001572</name>
</gene>
<keyword evidence="4 6" id="KW-0238">DNA-binding</keyword>
<dbReference type="Pfam" id="PF08281">
    <property type="entry name" value="Sigma70_r4_2"/>
    <property type="match status" value="1"/>
</dbReference>
<evidence type="ECO:0000256" key="6">
    <source>
        <dbReference type="RuleBase" id="RU000716"/>
    </source>
</evidence>
<dbReference type="Gene3D" id="1.10.10.10">
    <property type="entry name" value="Winged helix-like DNA-binding domain superfamily/Winged helix DNA-binding domain"/>
    <property type="match status" value="1"/>
</dbReference>
<keyword evidence="5 6" id="KW-0804">Transcription</keyword>
<proteinExistence type="inferred from homology"/>
<dbReference type="EMBL" id="JACHOR010000002">
    <property type="protein sequence ID" value="MBB5745988.1"/>
    <property type="molecule type" value="Genomic_DNA"/>
</dbReference>
<dbReference type="GO" id="GO:0006352">
    <property type="term" value="P:DNA-templated transcription initiation"/>
    <property type="evidence" value="ECO:0007669"/>
    <property type="project" value="InterPro"/>
</dbReference>
<keyword evidence="3 6" id="KW-0731">Sigma factor</keyword>
<comment type="caution">
    <text evidence="9">The sequence shown here is derived from an EMBL/GenBank/DDBJ whole genome shotgun (WGS) entry which is preliminary data.</text>
</comment>
<dbReference type="Gene3D" id="1.10.1740.10">
    <property type="match status" value="1"/>
</dbReference>